<evidence type="ECO:0000256" key="1">
    <source>
        <dbReference type="ARBA" id="ARBA00008226"/>
    </source>
</evidence>
<dbReference type="NCBIfam" id="NF003037">
    <property type="entry name" value="PRK03932.1"/>
    <property type="match status" value="1"/>
</dbReference>
<keyword evidence="4" id="KW-0547">Nucleotide-binding</keyword>
<dbReference type="InterPro" id="IPR045864">
    <property type="entry name" value="aa-tRNA-synth_II/BPL/LPL"/>
</dbReference>
<dbReference type="InterPro" id="IPR004365">
    <property type="entry name" value="NA-bd_OB_tRNA"/>
</dbReference>
<dbReference type="InterPro" id="IPR012340">
    <property type="entry name" value="NA-bd_OB-fold"/>
</dbReference>
<dbReference type="InterPro" id="IPR004364">
    <property type="entry name" value="Aa-tRNA-synt_II"/>
</dbReference>
<dbReference type="PROSITE" id="PS50862">
    <property type="entry name" value="AA_TRNA_LIGASE_II"/>
    <property type="match status" value="1"/>
</dbReference>
<keyword evidence="6" id="KW-0648">Protein biosynthesis</keyword>
<dbReference type="GO" id="GO:0003676">
    <property type="term" value="F:nucleic acid binding"/>
    <property type="evidence" value="ECO:0007669"/>
    <property type="project" value="InterPro"/>
</dbReference>
<dbReference type="Gene3D" id="3.30.930.10">
    <property type="entry name" value="Bira Bifunctional Protein, Domain 2"/>
    <property type="match status" value="1"/>
</dbReference>
<dbReference type="EC" id="6.1.1.22" evidence="2"/>
<dbReference type="EMBL" id="JAPXFL010000002">
    <property type="protein sequence ID" value="KAK9510029.1"/>
    <property type="molecule type" value="Genomic_DNA"/>
</dbReference>
<keyword evidence="10" id="KW-1185">Reference proteome</keyword>
<gene>
    <name evidence="9" type="ORF">O3M35_004902</name>
</gene>
<dbReference type="GO" id="GO:0004816">
    <property type="term" value="F:asparagine-tRNA ligase activity"/>
    <property type="evidence" value="ECO:0007669"/>
    <property type="project" value="UniProtKB-EC"/>
</dbReference>
<keyword evidence="5" id="KW-0067">ATP-binding</keyword>
<dbReference type="PANTHER" id="PTHR22594:SF34">
    <property type="entry name" value="ASPARAGINE--TRNA LIGASE, MITOCHONDRIAL-RELATED"/>
    <property type="match status" value="1"/>
</dbReference>
<comment type="similarity">
    <text evidence="1">Belongs to the class-II aminoacyl-tRNA synthetase family.</text>
</comment>
<proteinExistence type="inferred from homology"/>
<dbReference type="PRINTS" id="PR01042">
    <property type="entry name" value="TRNASYNTHASP"/>
</dbReference>
<dbReference type="SUPFAM" id="SSF50249">
    <property type="entry name" value="Nucleic acid-binding proteins"/>
    <property type="match status" value="1"/>
</dbReference>
<dbReference type="Proteomes" id="UP001461498">
    <property type="component" value="Unassembled WGS sequence"/>
</dbReference>
<feature type="domain" description="Aminoacyl-transfer RNA synthetases class-II family profile" evidence="8">
    <location>
        <begin position="159"/>
        <end position="455"/>
    </location>
</feature>
<dbReference type="Pfam" id="PF01336">
    <property type="entry name" value="tRNA_anti-codon"/>
    <property type="match status" value="1"/>
</dbReference>
<dbReference type="NCBIfam" id="TIGR00457">
    <property type="entry name" value="asnS"/>
    <property type="match status" value="1"/>
</dbReference>
<evidence type="ECO:0000259" key="8">
    <source>
        <dbReference type="PROSITE" id="PS50862"/>
    </source>
</evidence>
<dbReference type="PANTHER" id="PTHR22594">
    <property type="entry name" value="ASPARTYL/LYSYL-TRNA SYNTHETASE"/>
    <property type="match status" value="1"/>
</dbReference>
<dbReference type="GO" id="GO:0006421">
    <property type="term" value="P:asparaginyl-tRNA aminoacylation"/>
    <property type="evidence" value="ECO:0007669"/>
    <property type="project" value="InterPro"/>
</dbReference>
<name>A0AAW1DIN7_9HEMI</name>
<accession>A0AAW1DIN7</accession>
<evidence type="ECO:0000256" key="5">
    <source>
        <dbReference type="ARBA" id="ARBA00022840"/>
    </source>
</evidence>
<evidence type="ECO:0000313" key="9">
    <source>
        <dbReference type="EMBL" id="KAK9510029.1"/>
    </source>
</evidence>
<evidence type="ECO:0000256" key="7">
    <source>
        <dbReference type="ARBA" id="ARBA00023146"/>
    </source>
</evidence>
<evidence type="ECO:0000256" key="2">
    <source>
        <dbReference type="ARBA" id="ARBA00012816"/>
    </source>
</evidence>
<reference evidence="9 10" key="1">
    <citation type="submission" date="2022-12" db="EMBL/GenBank/DDBJ databases">
        <title>Chromosome-level genome assembly of true bugs.</title>
        <authorList>
            <person name="Ma L."/>
            <person name="Li H."/>
        </authorList>
    </citation>
    <scope>NUCLEOTIDE SEQUENCE [LARGE SCALE GENOMIC DNA]</scope>
    <source>
        <strain evidence="9">Lab_2022b</strain>
    </source>
</reference>
<keyword evidence="7" id="KW-0030">Aminoacyl-tRNA synthetase</keyword>
<dbReference type="CDD" id="cd04318">
    <property type="entry name" value="EcAsnRS_like_N"/>
    <property type="match status" value="1"/>
</dbReference>
<sequence>MRNIFKLRLIISNAVIRRNSHTFQRIADILNGQKQNDKYTSVKGWVRAIRKMKDNIFVDIDDGSSTKRLQVVVGKSFGVDIDYGCSVEAKGQLGEAPSGQPEMRAEEIKILGAGQLQEGYPFAPRKSYSPDYCRQYLHLRPRLAHYASVLRVRDAASLAFREFFKSHNYFEVHTPILTSNDCEGAGEVFKVSEEKTSKENEPFFDKNIYLTVSAQLHLEVVARSLSQVYCFAPTFRAENSKSRFHLAEFYMLEAETTLAKSLNDLTSFTEEMLRYVINSIRNTNEQDINLCRQRFSESKFKLEDSLVSKWTVMSYEEASKILSEHKSSLKVIHSPGTSLTKDHELFLTNFNGNKPIFIVDWPVNLKPFYMKINENHSNIVEAFDLLFPNVGEICGGSLRENDIKRLSTSIENYNGLEWYLDLRKFGNVLTGGFGLGFDRLLMSLLNISNIKDTIPFPRFPHHCQL</sequence>
<evidence type="ECO:0000256" key="6">
    <source>
        <dbReference type="ARBA" id="ARBA00022917"/>
    </source>
</evidence>
<dbReference type="InterPro" id="IPR004522">
    <property type="entry name" value="Asn-tRNA-ligase"/>
</dbReference>
<keyword evidence="3" id="KW-0436">Ligase</keyword>
<evidence type="ECO:0000256" key="3">
    <source>
        <dbReference type="ARBA" id="ARBA00022598"/>
    </source>
</evidence>
<comment type="caution">
    <text evidence="9">The sequence shown here is derived from an EMBL/GenBank/DDBJ whole genome shotgun (WGS) entry which is preliminary data.</text>
</comment>
<dbReference type="Pfam" id="PF00152">
    <property type="entry name" value="tRNA-synt_2"/>
    <property type="match status" value="1"/>
</dbReference>
<dbReference type="GO" id="GO:0005524">
    <property type="term" value="F:ATP binding"/>
    <property type="evidence" value="ECO:0007669"/>
    <property type="project" value="UniProtKB-KW"/>
</dbReference>
<dbReference type="GO" id="GO:0005739">
    <property type="term" value="C:mitochondrion"/>
    <property type="evidence" value="ECO:0007669"/>
    <property type="project" value="TreeGrafter"/>
</dbReference>
<evidence type="ECO:0000313" key="10">
    <source>
        <dbReference type="Proteomes" id="UP001461498"/>
    </source>
</evidence>
<dbReference type="Gene3D" id="2.40.50.140">
    <property type="entry name" value="Nucleic acid-binding proteins"/>
    <property type="match status" value="1"/>
</dbReference>
<dbReference type="InterPro" id="IPR002312">
    <property type="entry name" value="Asp/Asn-tRNA-synth_IIb"/>
</dbReference>
<dbReference type="SUPFAM" id="SSF55681">
    <property type="entry name" value="Class II aaRS and biotin synthetases"/>
    <property type="match status" value="1"/>
</dbReference>
<dbReference type="InterPro" id="IPR006195">
    <property type="entry name" value="aa-tRNA-synth_II"/>
</dbReference>
<protein>
    <recommendedName>
        <fullName evidence="2">asparagine--tRNA ligase</fullName>
        <ecNumber evidence="2">6.1.1.22</ecNumber>
    </recommendedName>
</protein>
<evidence type="ECO:0000256" key="4">
    <source>
        <dbReference type="ARBA" id="ARBA00022741"/>
    </source>
</evidence>
<dbReference type="AlphaFoldDB" id="A0AAW1DIN7"/>
<organism evidence="9 10">
    <name type="scientific">Rhynocoris fuscipes</name>
    <dbReference type="NCBI Taxonomy" id="488301"/>
    <lineage>
        <taxon>Eukaryota</taxon>
        <taxon>Metazoa</taxon>
        <taxon>Ecdysozoa</taxon>
        <taxon>Arthropoda</taxon>
        <taxon>Hexapoda</taxon>
        <taxon>Insecta</taxon>
        <taxon>Pterygota</taxon>
        <taxon>Neoptera</taxon>
        <taxon>Paraneoptera</taxon>
        <taxon>Hemiptera</taxon>
        <taxon>Heteroptera</taxon>
        <taxon>Panheteroptera</taxon>
        <taxon>Cimicomorpha</taxon>
        <taxon>Reduviidae</taxon>
        <taxon>Harpactorinae</taxon>
        <taxon>Harpactorini</taxon>
        <taxon>Rhynocoris</taxon>
    </lineage>
</organism>